<organism evidence="1 2">
    <name type="scientific">Croceivirga thetidis</name>
    <dbReference type="NCBI Taxonomy" id="2721623"/>
    <lineage>
        <taxon>Bacteria</taxon>
        <taxon>Pseudomonadati</taxon>
        <taxon>Bacteroidota</taxon>
        <taxon>Flavobacteriia</taxon>
        <taxon>Flavobacteriales</taxon>
        <taxon>Flavobacteriaceae</taxon>
        <taxon>Croceivirga</taxon>
    </lineage>
</organism>
<evidence type="ECO:0000313" key="1">
    <source>
        <dbReference type="EMBL" id="NKI31768.1"/>
    </source>
</evidence>
<comment type="caution">
    <text evidence="1">The sequence shown here is derived from an EMBL/GenBank/DDBJ whole genome shotgun (WGS) entry which is preliminary data.</text>
</comment>
<protein>
    <submittedName>
        <fullName evidence="1">Uncharacterized protein</fullName>
    </submittedName>
</protein>
<dbReference type="RefSeq" id="WP_168551918.1">
    <property type="nucleotide sequence ID" value="NZ_JAAWWL010000001.1"/>
</dbReference>
<keyword evidence="2" id="KW-1185">Reference proteome</keyword>
<name>A0ABX1GPC9_9FLAO</name>
<reference evidence="1 2" key="1">
    <citation type="submission" date="2020-04" db="EMBL/GenBank/DDBJ databases">
        <authorList>
            <person name="Yoon J."/>
        </authorList>
    </citation>
    <scope>NUCLEOTIDE SEQUENCE [LARGE SCALE GENOMIC DNA]</scope>
    <source>
        <strain evidence="1 2">DJ-13</strain>
    </source>
</reference>
<sequence length="165" mass="19110">MKYLIIFLITTHSLYAQEAWIDRSRIYPEQLRGISTGLILYHTPSPNYPVLTNKPDEAKYKWEHDTCIIPILDNLQIIEAGSFIWIKEKGWLPNMKFSKKEAKKAFSILDKKLKKESYCFEKNTRFGNDLFAGDALWYVLAKDPSGTIYKGIGIIETEAELQSQN</sequence>
<dbReference type="Proteomes" id="UP000718451">
    <property type="component" value="Unassembled WGS sequence"/>
</dbReference>
<accession>A0ABX1GPC9</accession>
<proteinExistence type="predicted"/>
<dbReference type="EMBL" id="JAAWWL010000001">
    <property type="protein sequence ID" value="NKI31768.1"/>
    <property type="molecule type" value="Genomic_DNA"/>
</dbReference>
<gene>
    <name evidence="1" type="ORF">HCU67_07400</name>
</gene>
<evidence type="ECO:0000313" key="2">
    <source>
        <dbReference type="Proteomes" id="UP000718451"/>
    </source>
</evidence>